<dbReference type="InterPro" id="IPR016120">
    <property type="entry name" value="Sig_transdc_His_kin_SpoOB"/>
</dbReference>
<keyword evidence="3" id="KW-0418">Kinase</keyword>
<proteinExistence type="predicted"/>
<protein>
    <recommendedName>
        <fullName evidence="4">SpoOB alpha-helical domain-containing protein</fullName>
    </recommendedName>
</protein>
<feature type="domain" description="SpoOB alpha-helical" evidence="4">
    <location>
        <begin position="20"/>
        <end position="73"/>
    </location>
</feature>
<evidence type="ECO:0000256" key="3">
    <source>
        <dbReference type="ARBA" id="ARBA00022777"/>
    </source>
</evidence>
<dbReference type="EMBL" id="NFZX01000021">
    <property type="protein sequence ID" value="RFA34534.1"/>
    <property type="molecule type" value="Genomic_DNA"/>
</dbReference>
<evidence type="ECO:0000313" key="5">
    <source>
        <dbReference type="EMBL" id="RFA34534.1"/>
    </source>
</evidence>
<comment type="caution">
    <text evidence="5">The sequence shown here is derived from an EMBL/GenBank/DDBJ whole genome shotgun (WGS) entry which is preliminary data.</text>
</comment>
<dbReference type="InterPro" id="IPR037100">
    <property type="entry name" value="Spo0B_C_sf"/>
</dbReference>
<dbReference type="GO" id="GO:0000155">
    <property type="term" value="F:phosphorelay sensor kinase activity"/>
    <property type="evidence" value="ECO:0007669"/>
    <property type="project" value="InterPro"/>
</dbReference>
<dbReference type="Gene3D" id="3.30.565.30">
    <property type="entry name" value="Sporulation initiation phosphotransferase B (SpoOB), C-terminal domain"/>
    <property type="match status" value="1"/>
</dbReference>
<dbReference type="SUPFAM" id="SSF55890">
    <property type="entry name" value="Sporulation response regulatory protein Spo0B"/>
    <property type="match status" value="1"/>
</dbReference>
<sequence>MNDLFCIFCYTFGHVGGCYMNAEEAVRFMQHYRHDLMNHLQIIHGYASMGNVKKIEEKIVDIIHCYNMERKLMHLQANEFCLWVMKHAYMYVDVKLEYDIHTEGKRIESIDQILTQQCEQFFAVIKRLKLKDEFITVHLVVKQEQKDRIAMHFSVSEFFNHAQLKEQLHRLETHFPLTVMDNSDTVECSFSVPCN</sequence>
<organism evidence="5 6">
    <name type="scientific">Virgibacillus dokdonensis</name>
    <dbReference type="NCBI Taxonomy" id="302167"/>
    <lineage>
        <taxon>Bacteria</taxon>
        <taxon>Bacillati</taxon>
        <taxon>Bacillota</taxon>
        <taxon>Bacilli</taxon>
        <taxon>Bacillales</taxon>
        <taxon>Bacillaceae</taxon>
        <taxon>Virgibacillus</taxon>
    </lineage>
</organism>
<keyword evidence="2" id="KW-0808">Transferase</keyword>
<dbReference type="Pfam" id="PF14689">
    <property type="entry name" value="SPOB_a"/>
    <property type="match status" value="1"/>
</dbReference>
<gene>
    <name evidence="5" type="ORF">CAI16_10885</name>
</gene>
<dbReference type="AlphaFoldDB" id="A0A3E0WNJ4"/>
<keyword evidence="1" id="KW-0597">Phosphoprotein</keyword>
<dbReference type="Proteomes" id="UP000256488">
    <property type="component" value="Unassembled WGS sequence"/>
</dbReference>
<name>A0A3E0WNJ4_9BACI</name>
<evidence type="ECO:0000256" key="2">
    <source>
        <dbReference type="ARBA" id="ARBA00022679"/>
    </source>
</evidence>
<evidence type="ECO:0000259" key="4">
    <source>
        <dbReference type="Pfam" id="PF14689"/>
    </source>
</evidence>
<dbReference type="InterPro" id="IPR039506">
    <property type="entry name" value="SPOB_a"/>
</dbReference>
<dbReference type="Gene3D" id="1.10.287.130">
    <property type="match status" value="1"/>
</dbReference>
<evidence type="ECO:0000256" key="1">
    <source>
        <dbReference type="ARBA" id="ARBA00022553"/>
    </source>
</evidence>
<evidence type="ECO:0000313" key="6">
    <source>
        <dbReference type="Proteomes" id="UP000256488"/>
    </source>
</evidence>
<accession>A0A3E0WNJ4</accession>
<reference evidence="5 6" key="1">
    <citation type="submission" date="2017-05" db="EMBL/GenBank/DDBJ databases">
        <title>Virgibacillus sp. AK90 isolated from a saltern of Kakinada, India.</title>
        <authorList>
            <person name="Gupta V."/>
            <person name="Sidhu C."/>
            <person name="Korpole S."/>
            <person name="Pinnaka A.K."/>
        </authorList>
    </citation>
    <scope>NUCLEOTIDE SEQUENCE [LARGE SCALE GENOMIC DNA]</scope>
    <source>
        <strain evidence="5 6">AK90</strain>
    </source>
</reference>